<comment type="caution">
    <text evidence="13">The sequence shown here is derived from an EMBL/GenBank/DDBJ whole genome shotgun (WGS) entry which is preliminary data.</text>
</comment>
<dbReference type="SUPFAM" id="SSF54523">
    <property type="entry name" value="Pili subunits"/>
    <property type="match status" value="1"/>
</dbReference>
<dbReference type="PANTHER" id="PTHR38831:SF1">
    <property type="entry name" value="TYPE II SECRETION SYSTEM PROTEIN K-RELATED"/>
    <property type="match status" value="1"/>
</dbReference>
<proteinExistence type="inferred from homology"/>
<evidence type="ECO:0000256" key="6">
    <source>
        <dbReference type="ARBA" id="ARBA00022692"/>
    </source>
</evidence>
<dbReference type="InterPro" id="IPR049031">
    <property type="entry name" value="T2SSK_SAM-like_1st"/>
</dbReference>
<dbReference type="InterPro" id="IPR049179">
    <property type="entry name" value="T2SSK_SAM-like_2nd"/>
</dbReference>
<feature type="domain" description="T2SS protein K first SAM-like" evidence="12">
    <location>
        <begin position="103"/>
        <end position="214"/>
    </location>
</feature>
<comment type="subcellular location">
    <subcellularLocation>
        <location evidence="1 10">Cell inner membrane</location>
    </subcellularLocation>
</comment>
<keyword evidence="14" id="KW-1185">Reference proteome</keyword>
<dbReference type="PANTHER" id="PTHR38831">
    <property type="entry name" value="TYPE II SECRETION SYSTEM PROTEIN K"/>
    <property type="match status" value="1"/>
</dbReference>
<dbReference type="Gene3D" id="1.10.40.60">
    <property type="entry name" value="EpsJ-like"/>
    <property type="match status" value="2"/>
</dbReference>
<evidence type="ECO:0000256" key="8">
    <source>
        <dbReference type="ARBA" id="ARBA00022989"/>
    </source>
</evidence>
<dbReference type="Proteomes" id="UP000287410">
    <property type="component" value="Unassembled WGS sequence"/>
</dbReference>
<evidence type="ECO:0000256" key="5">
    <source>
        <dbReference type="ARBA" id="ARBA00022519"/>
    </source>
</evidence>
<reference evidence="13 14" key="1">
    <citation type="journal article" date="2018" name="Front. Microbiol.">
        <title>Genome-Based Analysis Reveals the Taxonomy and Diversity of the Family Idiomarinaceae.</title>
        <authorList>
            <person name="Liu Y."/>
            <person name="Lai Q."/>
            <person name="Shao Z."/>
        </authorList>
    </citation>
    <scope>NUCLEOTIDE SEQUENCE [LARGE SCALE GENOMIC DNA]</scope>
    <source>
        <strain evidence="13 14">GBSy1</strain>
    </source>
</reference>
<protein>
    <recommendedName>
        <fullName evidence="10">Type II secretion system protein K</fullName>
    </recommendedName>
</protein>
<evidence type="ECO:0000256" key="4">
    <source>
        <dbReference type="ARBA" id="ARBA00022475"/>
    </source>
</evidence>
<keyword evidence="7" id="KW-0653">Protein transport</keyword>
<keyword evidence="3 10" id="KW-0813">Transport</keyword>
<organism evidence="13 14">
    <name type="scientific">Aliidiomarina sedimenti</name>
    <dbReference type="NCBI Taxonomy" id="1933879"/>
    <lineage>
        <taxon>Bacteria</taxon>
        <taxon>Pseudomonadati</taxon>
        <taxon>Pseudomonadota</taxon>
        <taxon>Gammaproteobacteria</taxon>
        <taxon>Alteromonadales</taxon>
        <taxon>Idiomarinaceae</taxon>
        <taxon>Aliidiomarina</taxon>
    </lineage>
</organism>
<keyword evidence="9 10" id="KW-0472">Membrane</keyword>
<dbReference type="Pfam" id="PF21687">
    <property type="entry name" value="T2SSK_1st"/>
    <property type="match status" value="1"/>
</dbReference>
<keyword evidence="8" id="KW-1133">Transmembrane helix</keyword>
<dbReference type="InterPro" id="IPR005628">
    <property type="entry name" value="GspK"/>
</dbReference>
<dbReference type="EMBL" id="PIPN01000003">
    <property type="protein sequence ID" value="RUO29852.1"/>
    <property type="molecule type" value="Genomic_DNA"/>
</dbReference>
<evidence type="ECO:0000256" key="1">
    <source>
        <dbReference type="ARBA" id="ARBA00004533"/>
    </source>
</evidence>
<evidence type="ECO:0000256" key="9">
    <source>
        <dbReference type="ARBA" id="ARBA00023136"/>
    </source>
</evidence>
<dbReference type="InterPro" id="IPR045584">
    <property type="entry name" value="Pilin-like"/>
</dbReference>
<evidence type="ECO:0000256" key="3">
    <source>
        <dbReference type="ARBA" id="ARBA00022448"/>
    </source>
</evidence>
<evidence type="ECO:0000259" key="11">
    <source>
        <dbReference type="Pfam" id="PF03934"/>
    </source>
</evidence>
<evidence type="ECO:0000256" key="2">
    <source>
        <dbReference type="ARBA" id="ARBA00007246"/>
    </source>
</evidence>
<dbReference type="SUPFAM" id="SSF158544">
    <property type="entry name" value="GspK insert domain-like"/>
    <property type="match status" value="2"/>
</dbReference>
<name>A0ABY0BZA3_9GAMM</name>
<accession>A0ABY0BZA3</accession>
<evidence type="ECO:0000259" key="12">
    <source>
        <dbReference type="Pfam" id="PF21687"/>
    </source>
</evidence>
<dbReference type="NCBIfam" id="NF037980">
    <property type="entry name" value="T2SS_GspK"/>
    <property type="match status" value="1"/>
</dbReference>
<evidence type="ECO:0000256" key="10">
    <source>
        <dbReference type="PIRNR" id="PIRNR002786"/>
    </source>
</evidence>
<keyword evidence="6" id="KW-0812">Transmembrane</keyword>
<dbReference type="Gene3D" id="3.30.1300.30">
    <property type="entry name" value="GSPII I/J protein-like"/>
    <property type="match status" value="1"/>
</dbReference>
<evidence type="ECO:0000313" key="14">
    <source>
        <dbReference type="Proteomes" id="UP000287410"/>
    </source>
</evidence>
<gene>
    <name evidence="13" type="ORF">CWE12_07725</name>
</gene>
<dbReference type="PIRSF" id="PIRSF002786">
    <property type="entry name" value="XcpX"/>
    <property type="match status" value="1"/>
</dbReference>
<evidence type="ECO:0000313" key="13">
    <source>
        <dbReference type="EMBL" id="RUO29852.1"/>
    </source>
</evidence>
<dbReference type="RefSeq" id="WP_126789124.1">
    <property type="nucleotide sequence ID" value="NZ_PIPN01000003.1"/>
</dbReference>
<keyword evidence="4 10" id="KW-1003">Cell membrane</keyword>
<dbReference type="InterPro" id="IPR038072">
    <property type="entry name" value="GspK_central_sf"/>
</dbReference>
<sequence>MNHSGKQQGVALITVLLVVALVTVIAVGMSGRLQSQVTRAHSMEQAEQGYWHWLSAEELVRQLLHVELENDGYAHGGQSWAEEQGPYPVAGGLIGGTIRDLHSCFNLNALYPGTDGDGNDTASLALAQYQALLRALEFDDFTVEQLSATLLDWLDDDTVLINQYGAEDADYESMPQPYQAANGLLSHVSETRQIIGYTQEVYQRIRPYVCVIPQSSTLAFNINTMDETKAELLSAIFFGELSVDEASSLLASWPETGYEDVTEIMELAELQSIIPEGEEDLPAGDSLTVASEYFELRAAIRFGETEFFATSIVQARGGEVRILHRSRRGYDWDD</sequence>
<keyword evidence="5 10" id="KW-0997">Cell inner membrane</keyword>
<feature type="domain" description="T2SS protein K second SAM-like" evidence="11">
    <location>
        <begin position="221"/>
        <end position="273"/>
    </location>
</feature>
<comment type="similarity">
    <text evidence="2 10">Belongs to the GSP K family.</text>
</comment>
<dbReference type="Pfam" id="PF03934">
    <property type="entry name" value="T2SSK"/>
    <property type="match status" value="1"/>
</dbReference>
<evidence type="ECO:0000256" key="7">
    <source>
        <dbReference type="ARBA" id="ARBA00022927"/>
    </source>
</evidence>